<evidence type="ECO:0000313" key="4">
    <source>
        <dbReference type="Proteomes" id="UP001474120"/>
    </source>
</evidence>
<sequence length="478" mass="54292">MIRTCCIYLVFVLLCAKTTAQNMQILYDFDQLPQTLMLNPGSEIDYDMHFGIPFLSNVYGVAGSSSRDVNYNNLVAGTEDTGDVLRNLHELRLGSGEIFLFHQQIEVLNFGMRLRNPSYYLSFGMYQQTDGFSAYPQDFADLFFYGDDQDQDGIPEYEKNYNANDVNTVFELLGVFHVGINKKVNEKLTIGGRLKLLSGSIGLETSSNRGTYYLSRNPLSNEPYVHNYENIGVQLNTAGILDPFDLSEDIGTSSELFAGLFFMNGSMGASLDLGFTYDHSDEWTFTGSLLDIGMISFKHKLTNIDFDDAVIPSDEFYDPAGAELDYWETLYIKDELPLSTDERSFSYLRSPRLNASVRYNMRRKVKYDKIAFRNVRADLSSDYLTSSFGLQVYTAFRPSTPVWAVTGFYSRELNKYLSLKGTYTVDKFSFYNIGIGVSTHIKSFNFYLTADNLVALPTVKNSNYQSFQFGMNFTFNKP</sequence>
<dbReference type="Pfam" id="PF18990">
    <property type="entry name" value="DUF5723"/>
    <property type="match status" value="1"/>
</dbReference>
<comment type="caution">
    <text evidence="3">The sequence shown here is derived from an EMBL/GenBank/DDBJ whole genome shotgun (WGS) entry which is preliminary data.</text>
</comment>
<feature type="chain" id="PRO_5045098686" evidence="1">
    <location>
        <begin position="21"/>
        <end position="478"/>
    </location>
</feature>
<dbReference type="RefSeq" id="WP_342159386.1">
    <property type="nucleotide sequence ID" value="NZ_JBCDNA010000001.1"/>
</dbReference>
<organism evidence="3 4">
    <name type="scientific">Lutimonas vermicola</name>
    <dbReference type="NCBI Taxonomy" id="414288"/>
    <lineage>
        <taxon>Bacteria</taxon>
        <taxon>Pseudomonadati</taxon>
        <taxon>Bacteroidota</taxon>
        <taxon>Flavobacteriia</taxon>
        <taxon>Flavobacteriales</taxon>
        <taxon>Flavobacteriaceae</taxon>
        <taxon>Lutimonas</taxon>
    </lineage>
</organism>
<evidence type="ECO:0000256" key="1">
    <source>
        <dbReference type="SAM" id="SignalP"/>
    </source>
</evidence>
<feature type="signal peptide" evidence="1">
    <location>
        <begin position="1"/>
        <end position="20"/>
    </location>
</feature>
<gene>
    <name evidence="3" type="ORF">AABB81_06500</name>
</gene>
<protein>
    <submittedName>
        <fullName evidence="3">DUF5723 family protein</fullName>
    </submittedName>
</protein>
<accession>A0ABU9KZB7</accession>
<dbReference type="EMBL" id="JBCDNA010000001">
    <property type="protein sequence ID" value="MEL4455540.1"/>
    <property type="molecule type" value="Genomic_DNA"/>
</dbReference>
<feature type="domain" description="DUF5723" evidence="2">
    <location>
        <begin position="40"/>
        <end position="451"/>
    </location>
</feature>
<dbReference type="InterPro" id="IPR043781">
    <property type="entry name" value="DUF5723"/>
</dbReference>
<dbReference type="Proteomes" id="UP001474120">
    <property type="component" value="Unassembled WGS sequence"/>
</dbReference>
<keyword evidence="1" id="KW-0732">Signal</keyword>
<proteinExistence type="predicted"/>
<name>A0ABU9KZB7_9FLAO</name>
<evidence type="ECO:0000313" key="3">
    <source>
        <dbReference type="EMBL" id="MEL4455540.1"/>
    </source>
</evidence>
<reference evidence="3 4" key="1">
    <citation type="submission" date="2024-04" db="EMBL/GenBank/DDBJ databases">
        <title>whole genome sequencing of Lutimonas vermicola strain IMCC1616.</title>
        <authorList>
            <person name="Bae S.S."/>
        </authorList>
    </citation>
    <scope>NUCLEOTIDE SEQUENCE [LARGE SCALE GENOMIC DNA]</scope>
    <source>
        <strain evidence="3 4">IMCC1616</strain>
    </source>
</reference>
<evidence type="ECO:0000259" key="2">
    <source>
        <dbReference type="Pfam" id="PF18990"/>
    </source>
</evidence>
<keyword evidence="4" id="KW-1185">Reference proteome</keyword>